<dbReference type="SMART" id="SM00418">
    <property type="entry name" value="HTH_ARSR"/>
    <property type="match status" value="1"/>
</dbReference>
<dbReference type="InterPro" id="IPR011991">
    <property type="entry name" value="ArsR-like_HTH"/>
</dbReference>
<dbReference type="Proteomes" id="UP000318834">
    <property type="component" value="Unassembled WGS sequence"/>
</dbReference>
<evidence type="ECO:0000256" key="2">
    <source>
        <dbReference type="ARBA" id="ARBA00023125"/>
    </source>
</evidence>
<evidence type="ECO:0000256" key="3">
    <source>
        <dbReference type="ARBA" id="ARBA00023163"/>
    </source>
</evidence>
<dbReference type="PRINTS" id="PR00778">
    <property type="entry name" value="HTHARSR"/>
</dbReference>
<dbReference type="Gene3D" id="1.10.10.10">
    <property type="entry name" value="Winged helix-like DNA-binding domain superfamily/Winged helix DNA-binding domain"/>
    <property type="match status" value="1"/>
</dbReference>
<dbReference type="PROSITE" id="PS50987">
    <property type="entry name" value="HTH_ARSR_2"/>
    <property type="match status" value="1"/>
</dbReference>
<keyword evidence="3" id="KW-0804">Transcription</keyword>
<evidence type="ECO:0000313" key="6">
    <source>
        <dbReference type="Proteomes" id="UP000318834"/>
    </source>
</evidence>
<dbReference type="CDD" id="cd00090">
    <property type="entry name" value="HTH_ARSR"/>
    <property type="match status" value="1"/>
</dbReference>
<evidence type="ECO:0000313" key="5">
    <source>
        <dbReference type="EMBL" id="TMI74706.1"/>
    </source>
</evidence>
<protein>
    <submittedName>
        <fullName evidence="5">Helix-turn-helix transcriptional regulator</fullName>
    </submittedName>
</protein>
<comment type="caution">
    <text evidence="5">The sequence shown here is derived from an EMBL/GenBank/DDBJ whole genome shotgun (WGS) entry which is preliminary data.</text>
</comment>
<dbReference type="GO" id="GO:0003700">
    <property type="term" value="F:DNA-binding transcription factor activity"/>
    <property type="evidence" value="ECO:0007669"/>
    <property type="project" value="InterPro"/>
</dbReference>
<dbReference type="InterPro" id="IPR001845">
    <property type="entry name" value="HTH_ArsR_DNA-bd_dom"/>
</dbReference>
<keyword evidence="1" id="KW-0805">Transcription regulation</keyword>
<organism evidence="5 6">
    <name type="scientific">Candidatus Segetimicrobium genomatis</name>
    <dbReference type="NCBI Taxonomy" id="2569760"/>
    <lineage>
        <taxon>Bacteria</taxon>
        <taxon>Bacillati</taxon>
        <taxon>Candidatus Sysuimicrobiota</taxon>
        <taxon>Candidatus Sysuimicrobiia</taxon>
        <taxon>Candidatus Sysuimicrobiales</taxon>
        <taxon>Candidatus Segetimicrobiaceae</taxon>
        <taxon>Candidatus Segetimicrobium</taxon>
    </lineage>
</organism>
<sequence length="123" mass="13721">MVVKVAATRTVHIHTVNPKTVSAVKRRMRPNETMVRLADTFSALGDPARAKILYALAQEELCVCDLAEVVGVTESAVSHQLRVLRALGLVKYRRDGRVVYYSLADDHVRSLLAQGLDHAEERR</sequence>
<dbReference type="InterPro" id="IPR036390">
    <property type="entry name" value="WH_DNA-bd_sf"/>
</dbReference>
<evidence type="ECO:0000259" key="4">
    <source>
        <dbReference type="PROSITE" id="PS50987"/>
    </source>
</evidence>
<proteinExistence type="predicted"/>
<evidence type="ECO:0000256" key="1">
    <source>
        <dbReference type="ARBA" id="ARBA00023015"/>
    </source>
</evidence>
<dbReference type="GO" id="GO:0003677">
    <property type="term" value="F:DNA binding"/>
    <property type="evidence" value="ECO:0007669"/>
    <property type="project" value="UniProtKB-KW"/>
</dbReference>
<feature type="domain" description="HTH arsR-type" evidence="4">
    <location>
        <begin position="29"/>
        <end position="123"/>
    </location>
</feature>
<dbReference type="PROSITE" id="PS00846">
    <property type="entry name" value="HTH_ARSR_1"/>
    <property type="match status" value="1"/>
</dbReference>
<name>A0A537IVH9_9BACT</name>
<dbReference type="InterPro" id="IPR018334">
    <property type="entry name" value="ArsR_HTH"/>
</dbReference>
<dbReference type="AlphaFoldDB" id="A0A537IVH9"/>
<gene>
    <name evidence="5" type="ORF">E6H05_07535</name>
</gene>
<accession>A0A537IVH9</accession>
<dbReference type="InterPro" id="IPR051011">
    <property type="entry name" value="Metal_resp_trans_reg"/>
</dbReference>
<dbReference type="Pfam" id="PF01022">
    <property type="entry name" value="HTH_5"/>
    <property type="match status" value="1"/>
</dbReference>
<reference evidence="5 6" key="1">
    <citation type="journal article" date="2019" name="Nat. Microbiol.">
        <title>Mediterranean grassland soil C-N compound turnover is dependent on rainfall and depth, and is mediated by genomically divergent microorganisms.</title>
        <authorList>
            <person name="Diamond S."/>
            <person name="Andeer P.F."/>
            <person name="Li Z."/>
            <person name="Crits-Christoph A."/>
            <person name="Burstein D."/>
            <person name="Anantharaman K."/>
            <person name="Lane K.R."/>
            <person name="Thomas B.C."/>
            <person name="Pan C."/>
            <person name="Northen T.R."/>
            <person name="Banfield J.F."/>
        </authorList>
    </citation>
    <scope>NUCLEOTIDE SEQUENCE [LARGE SCALE GENOMIC DNA]</scope>
    <source>
        <strain evidence="5">NP_8</strain>
    </source>
</reference>
<dbReference type="InterPro" id="IPR036388">
    <property type="entry name" value="WH-like_DNA-bd_sf"/>
</dbReference>
<dbReference type="SUPFAM" id="SSF46785">
    <property type="entry name" value="Winged helix' DNA-binding domain"/>
    <property type="match status" value="1"/>
</dbReference>
<dbReference type="EMBL" id="VBAP01000052">
    <property type="protein sequence ID" value="TMI74706.1"/>
    <property type="molecule type" value="Genomic_DNA"/>
</dbReference>
<keyword evidence="2" id="KW-0238">DNA-binding</keyword>
<dbReference type="PANTHER" id="PTHR43132">
    <property type="entry name" value="ARSENICAL RESISTANCE OPERON REPRESSOR ARSR-RELATED"/>
    <property type="match status" value="1"/>
</dbReference>
<dbReference type="NCBIfam" id="NF033788">
    <property type="entry name" value="HTH_metalloreg"/>
    <property type="match status" value="1"/>
</dbReference>
<dbReference type="PANTHER" id="PTHR43132:SF6">
    <property type="entry name" value="HTH-TYPE TRANSCRIPTIONAL REPRESSOR CZRA"/>
    <property type="match status" value="1"/>
</dbReference>